<reference evidence="2" key="1">
    <citation type="submission" date="2022-07" db="EMBL/GenBank/DDBJ databases">
        <title>Genome Sequence of Agrocybe chaxingu.</title>
        <authorList>
            <person name="Buettner E."/>
        </authorList>
    </citation>
    <scope>NUCLEOTIDE SEQUENCE</scope>
    <source>
        <strain evidence="2">MP-N11</strain>
    </source>
</reference>
<dbReference type="OrthoDB" id="3071114at2759"/>
<keyword evidence="3" id="KW-1185">Reference proteome</keyword>
<organism evidence="2 3">
    <name type="scientific">Agrocybe chaxingu</name>
    <dbReference type="NCBI Taxonomy" id="84603"/>
    <lineage>
        <taxon>Eukaryota</taxon>
        <taxon>Fungi</taxon>
        <taxon>Dikarya</taxon>
        <taxon>Basidiomycota</taxon>
        <taxon>Agaricomycotina</taxon>
        <taxon>Agaricomycetes</taxon>
        <taxon>Agaricomycetidae</taxon>
        <taxon>Agaricales</taxon>
        <taxon>Agaricineae</taxon>
        <taxon>Strophariaceae</taxon>
        <taxon>Agrocybe</taxon>
    </lineage>
</organism>
<evidence type="ECO:0000256" key="1">
    <source>
        <dbReference type="SAM" id="MobiDB-lite"/>
    </source>
</evidence>
<gene>
    <name evidence="2" type="ORF">NLJ89_g8645</name>
</gene>
<feature type="region of interest" description="Disordered" evidence="1">
    <location>
        <begin position="117"/>
        <end position="179"/>
    </location>
</feature>
<dbReference type="EMBL" id="JANKHO010001206">
    <property type="protein sequence ID" value="KAJ3502964.1"/>
    <property type="molecule type" value="Genomic_DNA"/>
</dbReference>
<feature type="compositionally biased region" description="Polar residues" evidence="1">
    <location>
        <begin position="68"/>
        <end position="80"/>
    </location>
</feature>
<proteinExistence type="predicted"/>
<protein>
    <submittedName>
        <fullName evidence="2">Uncharacterized protein</fullName>
    </submittedName>
</protein>
<comment type="caution">
    <text evidence="2">The sequence shown here is derived from an EMBL/GenBank/DDBJ whole genome shotgun (WGS) entry which is preliminary data.</text>
</comment>
<evidence type="ECO:0000313" key="2">
    <source>
        <dbReference type="EMBL" id="KAJ3502964.1"/>
    </source>
</evidence>
<evidence type="ECO:0000313" key="3">
    <source>
        <dbReference type="Proteomes" id="UP001148786"/>
    </source>
</evidence>
<dbReference type="Proteomes" id="UP001148786">
    <property type="component" value="Unassembled WGS sequence"/>
</dbReference>
<feature type="region of interest" description="Disordered" evidence="1">
    <location>
        <begin position="29"/>
        <end position="50"/>
    </location>
</feature>
<dbReference type="AlphaFoldDB" id="A0A9W8MSK0"/>
<accession>A0A9W8MSK0</accession>
<feature type="region of interest" description="Disordered" evidence="1">
    <location>
        <begin position="65"/>
        <end position="105"/>
    </location>
</feature>
<sequence>MPSSTWFLVSPLSPSLAHTPDEDGILRGSPRSLFDPVPLPLADSTEDGVERSDTLVVASLLKSRTKHISTTQPSRSSSIVSHIERNGSIKPAISPIGEEGERETAREKYLRMKKEQVGPEQYVVAPPMHATPRTPARSSRPPSTLAQPSEEVHEELPPIVPVTPTQTAPLRPKRSPARP</sequence>
<name>A0A9W8MSK0_9AGAR</name>
<feature type="compositionally biased region" description="Low complexity" evidence="1">
    <location>
        <begin position="130"/>
        <end position="146"/>
    </location>
</feature>